<evidence type="ECO:0000259" key="2">
    <source>
        <dbReference type="SMART" id="SM00504"/>
    </source>
</evidence>
<protein>
    <submittedName>
        <fullName evidence="3">Ring-type e3 ubiquitin transferase</fullName>
    </submittedName>
</protein>
<dbReference type="EMBL" id="JANTQA010000030">
    <property type="protein sequence ID" value="KAJ3440429.1"/>
    <property type="molecule type" value="Genomic_DNA"/>
</dbReference>
<feature type="compositionally biased region" description="Polar residues" evidence="1">
    <location>
        <begin position="220"/>
        <end position="242"/>
    </location>
</feature>
<dbReference type="GO" id="GO:0004842">
    <property type="term" value="F:ubiquitin-protein transferase activity"/>
    <property type="evidence" value="ECO:0007669"/>
    <property type="project" value="InterPro"/>
</dbReference>
<sequence>MSFLISTTIKNEKITLRIKHPENTTINKLIQKINKRITLKKEKIRLLKDTNEGILFWNDKVSCVLCNRAEVICIRYDENSMKKKLNLLKFPNLVEEQTYFDDQTYKKTQKSQESLQTSMDQIIEKHLQSAPQWMFCPFTKKIFHDPFCLPCGHNFEKSKIDNYLKSNRVCPICKKNINKNPYMNLNLKQICLDWKKKVIRDIQKYDGAYQRLKRQKQNDRVGTNNKNDGLPIQDTTSMKKYN</sequence>
<dbReference type="GO" id="GO:0016567">
    <property type="term" value="P:protein ubiquitination"/>
    <property type="evidence" value="ECO:0007669"/>
    <property type="project" value="InterPro"/>
</dbReference>
<comment type="caution">
    <text evidence="3">The sequence shown here is derived from an EMBL/GenBank/DDBJ whole genome shotgun (WGS) entry which is preliminary data.</text>
</comment>
<evidence type="ECO:0000313" key="3">
    <source>
        <dbReference type="EMBL" id="KAJ3440429.1"/>
    </source>
</evidence>
<feature type="domain" description="U-box" evidence="2">
    <location>
        <begin position="133"/>
        <end position="194"/>
    </location>
</feature>
<dbReference type="Pfam" id="PF04564">
    <property type="entry name" value="U-box"/>
    <property type="match status" value="1"/>
</dbReference>
<dbReference type="PANTHER" id="PTHR45958">
    <property type="entry name" value="RING-TYPE E3 UBIQUITIN TRANSFERASE"/>
    <property type="match status" value="1"/>
</dbReference>
<dbReference type="AlphaFoldDB" id="A0AAV7ZES5"/>
<keyword evidence="3" id="KW-0808">Transferase</keyword>
<dbReference type="InterPro" id="IPR003613">
    <property type="entry name" value="Ubox_domain"/>
</dbReference>
<organism evidence="3 4">
    <name type="scientific">Anaeramoeba flamelloides</name>
    <dbReference type="NCBI Taxonomy" id="1746091"/>
    <lineage>
        <taxon>Eukaryota</taxon>
        <taxon>Metamonada</taxon>
        <taxon>Anaeramoebidae</taxon>
        <taxon>Anaeramoeba</taxon>
    </lineage>
</organism>
<proteinExistence type="predicted"/>
<dbReference type="Proteomes" id="UP001146793">
    <property type="component" value="Unassembled WGS sequence"/>
</dbReference>
<name>A0AAV7ZES5_9EUKA</name>
<evidence type="ECO:0000313" key="4">
    <source>
        <dbReference type="Proteomes" id="UP001146793"/>
    </source>
</evidence>
<gene>
    <name evidence="3" type="ORF">M0812_14097</name>
</gene>
<dbReference type="InterPro" id="IPR052608">
    <property type="entry name" value="U-box_domain_protein"/>
</dbReference>
<evidence type="ECO:0000256" key="1">
    <source>
        <dbReference type="SAM" id="MobiDB-lite"/>
    </source>
</evidence>
<feature type="region of interest" description="Disordered" evidence="1">
    <location>
        <begin position="213"/>
        <end position="242"/>
    </location>
</feature>
<dbReference type="SUPFAM" id="SSF57850">
    <property type="entry name" value="RING/U-box"/>
    <property type="match status" value="1"/>
</dbReference>
<reference evidence="3" key="1">
    <citation type="submission" date="2022-08" db="EMBL/GenBank/DDBJ databases">
        <title>Novel sulphate-reducing endosymbionts in the free-living metamonad Anaeramoeba.</title>
        <authorList>
            <person name="Jerlstrom-Hultqvist J."/>
            <person name="Cepicka I."/>
            <person name="Gallot-Lavallee L."/>
            <person name="Salas-Leiva D."/>
            <person name="Curtis B.A."/>
            <person name="Zahonova K."/>
            <person name="Pipaliya S."/>
            <person name="Dacks J."/>
            <person name="Roger A.J."/>
        </authorList>
    </citation>
    <scope>NUCLEOTIDE SEQUENCE</scope>
    <source>
        <strain evidence="3">Busselton2</strain>
    </source>
</reference>
<dbReference type="Gene3D" id="3.30.40.10">
    <property type="entry name" value="Zinc/RING finger domain, C3HC4 (zinc finger)"/>
    <property type="match status" value="1"/>
</dbReference>
<dbReference type="PANTHER" id="PTHR45958:SF18">
    <property type="entry name" value="U-BOX DOMAIN-CONTAINING PROTEIN"/>
    <property type="match status" value="1"/>
</dbReference>
<accession>A0AAV7ZES5</accession>
<dbReference type="SMART" id="SM00504">
    <property type="entry name" value="Ubox"/>
    <property type="match status" value="1"/>
</dbReference>
<dbReference type="InterPro" id="IPR013083">
    <property type="entry name" value="Znf_RING/FYVE/PHD"/>
</dbReference>